<protein>
    <submittedName>
        <fullName evidence="2">STAS/SEC14 domain-containing protein</fullName>
    </submittedName>
</protein>
<dbReference type="EMBL" id="VRTY01000004">
    <property type="protein sequence ID" value="TXK52162.1"/>
    <property type="molecule type" value="Genomic_DNA"/>
</dbReference>
<dbReference type="Proteomes" id="UP000321926">
    <property type="component" value="Unassembled WGS sequence"/>
</dbReference>
<gene>
    <name evidence="2" type="ORF">FVR03_01705</name>
</gene>
<dbReference type="Gene3D" id="3.40.970.30">
    <property type="entry name" value="yp_829618.1 like domains"/>
    <property type="match status" value="1"/>
</dbReference>
<feature type="domain" description="DUF7793" evidence="1">
    <location>
        <begin position="1"/>
        <end position="113"/>
    </location>
</feature>
<comment type="caution">
    <text evidence="2">The sequence shown here is derived from an EMBL/GenBank/DDBJ whole genome shotgun (WGS) entry which is preliminary data.</text>
</comment>
<dbReference type="AlphaFoldDB" id="A0A5C8KD03"/>
<evidence type="ECO:0000259" key="1">
    <source>
        <dbReference type="Pfam" id="PF25056"/>
    </source>
</evidence>
<dbReference type="Pfam" id="PF25056">
    <property type="entry name" value="DUF7793"/>
    <property type="match status" value="1"/>
</dbReference>
<keyword evidence="3" id="KW-1185">Reference proteome</keyword>
<dbReference type="RefSeq" id="WP_147920032.1">
    <property type="nucleotide sequence ID" value="NZ_VRTY01000004.1"/>
</dbReference>
<sequence length="135" mass="15141">MSIDNGIFLCNFKKIELLNLEIAQKCVQDRLELIAGTAYPSFFDITKVRNTTKEARDFIAKEGNELVTATALLVTSPVLRMMANFYIAVNKPKNPSRMFTDKRAALDWLAQYKANYCLVLLLSVCVQASIAVVIC</sequence>
<reference evidence="2 3" key="1">
    <citation type="submission" date="2019-08" db="EMBL/GenBank/DDBJ databases">
        <authorList>
            <person name="Shi S."/>
        </authorList>
    </citation>
    <scope>NUCLEOTIDE SEQUENCE [LARGE SCALE GENOMIC DNA]</scope>
    <source>
        <strain evidence="2 3">GY10130</strain>
    </source>
</reference>
<accession>A0A5C8KD03</accession>
<evidence type="ECO:0000313" key="2">
    <source>
        <dbReference type="EMBL" id="TXK52162.1"/>
    </source>
</evidence>
<name>A0A5C8KD03_9BACT</name>
<evidence type="ECO:0000313" key="3">
    <source>
        <dbReference type="Proteomes" id="UP000321926"/>
    </source>
</evidence>
<dbReference type="OrthoDB" id="1358466at2"/>
<organism evidence="2 3">
    <name type="scientific">Pontibacter qinzhouensis</name>
    <dbReference type="NCBI Taxonomy" id="2603253"/>
    <lineage>
        <taxon>Bacteria</taxon>
        <taxon>Pseudomonadati</taxon>
        <taxon>Bacteroidota</taxon>
        <taxon>Cytophagia</taxon>
        <taxon>Cytophagales</taxon>
        <taxon>Hymenobacteraceae</taxon>
        <taxon>Pontibacter</taxon>
    </lineage>
</organism>
<dbReference type="InterPro" id="IPR056695">
    <property type="entry name" value="DUF7793"/>
</dbReference>
<proteinExistence type="predicted"/>